<dbReference type="AlphaFoldDB" id="A0A4D6K9A6"/>
<keyword evidence="4" id="KW-0808">Transferase</keyword>
<dbReference type="InterPro" id="IPR005467">
    <property type="entry name" value="His_kinase_dom"/>
</dbReference>
<reference evidence="9 10" key="2">
    <citation type="submission" date="2019-04" db="EMBL/GenBank/DDBJ databases">
        <authorList>
            <person name="Yang S."/>
            <person name="Wei W."/>
        </authorList>
    </citation>
    <scope>NUCLEOTIDE SEQUENCE [LARGE SCALE GENOMIC DNA]</scope>
    <source>
        <strain evidence="10">ZP60</strain>
    </source>
</reference>
<dbReference type="InterPro" id="IPR036097">
    <property type="entry name" value="HisK_dim/P_sf"/>
</dbReference>
<dbReference type="GeneID" id="42178113"/>
<dbReference type="PANTHER" id="PTHR43711:SF1">
    <property type="entry name" value="HISTIDINE KINASE 1"/>
    <property type="match status" value="1"/>
</dbReference>
<name>A0A4D6K9A6_9EURY</name>
<dbReference type="Pfam" id="PF00512">
    <property type="entry name" value="HisKA"/>
    <property type="match status" value="1"/>
</dbReference>
<accession>A0A4D6K9A6</accession>
<keyword evidence="3" id="KW-0597">Phosphoprotein</keyword>
<dbReference type="SMART" id="SM00388">
    <property type="entry name" value="HisKA"/>
    <property type="match status" value="1"/>
</dbReference>
<keyword evidence="6" id="KW-0902">Two-component regulatory system</keyword>
<dbReference type="KEGG" id="halz:E5139_04215"/>
<evidence type="ECO:0000256" key="1">
    <source>
        <dbReference type="ARBA" id="ARBA00000085"/>
    </source>
</evidence>
<dbReference type="InterPro" id="IPR004358">
    <property type="entry name" value="Sig_transdc_His_kin-like_C"/>
</dbReference>
<proteinExistence type="predicted"/>
<dbReference type="OMA" id="TNCEVEN"/>
<evidence type="ECO:0000313" key="10">
    <source>
        <dbReference type="Proteomes" id="UP000297053"/>
    </source>
</evidence>
<comment type="catalytic activity">
    <reaction evidence="1">
        <text>ATP + protein L-histidine = ADP + protein N-phospho-L-histidine.</text>
        <dbReference type="EC" id="2.7.13.3"/>
    </reaction>
</comment>
<keyword evidence="5 9" id="KW-0418">Kinase</keyword>
<sequence length="511" mass="55540">MDEGTTVLYVGGYGSTEPRDHLEAAGFEVESVVGAADARAAVRENRSIEVCVTRYEVPRADGIEFQGGLAVVDAVEAERPSLPVILFTRMANRDVAREVSGRDLFDYIPIQSGDAPYDRLVRRTRTAASRYRTDRRVEQLSRINEIVRDVNRELVRADDRAGVERAVCEELTQRGAYEFARFEGGEETTAHGDEADGETVDPDALANHLGASGPGVVDLDERWQPYTAGIVVPVAIDGVEYGRVLLCTTRPDALDETEQEVLGELGETIADALDAIETQQQLAVRERELAEQNRRLERFASIASHDLRNPLQVADGYVQQLREESDDERLDEISQALGRIGTIIDDVLALARTGDGAMTKTAVDLTAAVERAWETVDTGGATLECAVSGTVRADEDRLARLFENLFRNAMEHGFTASATQNRRDGESSRDLTVRVVPTENGFAVEDDGVGIPREKRESVVELGHSEGGGTGLGLAIVARIAEAHDWTVTVEESDAGGARFVFAVGEPVSGA</sequence>
<dbReference type="CDD" id="cd00082">
    <property type="entry name" value="HisKA"/>
    <property type="match status" value="1"/>
</dbReference>
<dbReference type="Pfam" id="PF02518">
    <property type="entry name" value="HATPase_c"/>
    <property type="match status" value="1"/>
</dbReference>
<dbReference type="EC" id="2.7.13.3" evidence="2"/>
<organism evidence="9 10">
    <name type="scientific">Halomicrobium mukohataei</name>
    <dbReference type="NCBI Taxonomy" id="57705"/>
    <lineage>
        <taxon>Archaea</taxon>
        <taxon>Methanobacteriati</taxon>
        <taxon>Methanobacteriota</taxon>
        <taxon>Stenosarchaea group</taxon>
        <taxon>Halobacteria</taxon>
        <taxon>Halobacteriales</taxon>
        <taxon>Haloarculaceae</taxon>
        <taxon>Halomicrobium</taxon>
    </lineage>
</organism>
<dbReference type="PANTHER" id="PTHR43711">
    <property type="entry name" value="TWO-COMPONENT HISTIDINE KINASE"/>
    <property type="match status" value="1"/>
</dbReference>
<dbReference type="CDD" id="cd00075">
    <property type="entry name" value="HATPase"/>
    <property type="match status" value="1"/>
</dbReference>
<evidence type="ECO:0000313" key="9">
    <source>
        <dbReference type="EMBL" id="QCD64878.1"/>
    </source>
</evidence>
<evidence type="ECO:0000259" key="8">
    <source>
        <dbReference type="PROSITE" id="PS50109"/>
    </source>
</evidence>
<dbReference type="Gene3D" id="1.10.287.130">
    <property type="match status" value="1"/>
</dbReference>
<dbReference type="SMART" id="SM00387">
    <property type="entry name" value="HATPase_c"/>
    <property type="match status" value="1"/>
</dbReference>
<evidence type="ECO:0000256" key="5">
    <source>
        <dbReference type="ARBA" id="ARBA00022777"/>
    </source>
</evidence>
<feature type="region of interest" description="Disordered" evidence="7">
    <location>
        <begin position="187"/>
        <end position="211"/>
    </location>
</feature>
<dbReference type="Proteomes" id="UP000297053">
    <property type="component" value="Chromosome"/>
</dbReference>
<dbReference type="PRINTS" id="PR00344">
    <property type="entry name" value="BCTRLSENSOR"/>
</dbReference>
<evidence type="ECO:0000256" key="6">
    <source>
        <dbReference type="ARBA" id="ARBA00023012"/>
    </source>
</evidence>
<dbReference type="InterPro" id="IPR003594">
    <property type="entry name" value="HATPase_dom"/>
</dbReference>
<dbReference type="InterPro" id="IPR011006">
    <property type="entry name" value="CheY-like_superfamily"/>
</dbReference>
<dbReference type="SUPFAM" id="SSF47384">
    <property type="entry name" value="Homodimeric domain of signal transducing histidine kinase"/>
    <property type="match status" value="1"/>
</dbReference>
<dbReference type="InterPro" id="IPR050736">
    <property type="entry name" value="Sensor_HK_Regulatory"/>
</dbReference>
<dbReference type="Gene3D" id="3.40.50.2300">
    <property type="match status" value="1"/>
</dbReference>
<dbReference type="InterPro" id="IPR036890">
    <property type="entry name" value="HATPase_C_sf"/>
</dbReference>
<dbReference type="Gene3D" id="3.30.565.10">
    <property type="entry name" value="Histidine kinase-like ATPase, C-terminal domain"/>
    <property type="match status" value="1"/>
</dbReference>
<dbReference type="SUPFAM" id="SSF52172">
    <property type="entry name" value="CheY-like"/>
    <property type="match status" value="1"/>
</dbReference>
<dbReference type="SUPFAM" id="SSF55874">
    <property type="entry name" value="ATPase domain of HSP90 chaperone/DNA topoisomerase II/histidine kinase"/>
    <property type="match status" value="1"/>
</dbReference>
<gene>
    <name evidence="9" type="ORF">E5139_04215</name>
</gene>
<evidence type="ECO:0000256" key="3">
    <source>
        <dbReference type="ARBA" id="ARBA00022553"/>
    </source>
</evidence>
<dbReference type="PROSITE" id="PS50109">
    <property type="entry name" value="HIS_KIN"/>
    <property type="match status" value="1"/>
</dbReference>
<evidence type="ECO:0000256" key="4">
    <source>
        <dbReference type="ARBA" id="ARBA00022679"/>
    </source>
</evidence>
<dbReference type="GO" id="GO:0000155">
    <property type="term" value="F:phosphorelay sensor kinase activity"/>
    <property type="evidence" value="ECO:0007669"/>
    <property type="project" value="InterPro"/>
</dbReference>
<dbReference type="InterPro" id="IPR003661">
    <property type="entry name" value="HisK_dim/P_dom"/>
</dbReference>
<reference evidence="9 10" key="1">
    <citation type="submission" date="2019-04" db="EMBL/GenBank/DDBJ databases">
        <title>Complete genome sequence of Arthrobacter sp. ZXY-2 associated with effective atrazine degradation and salt adaptation.</title>
        <authorList>
            <person name="Zhao X."/>
        </authorList>
    </citation>
    <scope>NUCLEOTIDE SEQUENCE [LARGE SCALE GENOMIC DNA]</scope>
    <source>
        <strain evidence="10">ZP60</strain>
    </source>
</reference>
<dbReference type="RefSeq" id="WP_012807714.1">
    <property type="nucleotide sequence ID" value="NZ_CP039375.1"/>
</dbReference>
<feature type="domain" description="Histidine kinase" evidence="8">
    <location>
        <begin position="302"/>
        <end position="508"/>
    </location>
</feature>
<evidence type="ECO:0000256" key="7">
    <source>
        <dbReference type="SAM" id="MobiDB-lite"/>
    </source>
</evidence>
<evidence type="ECO:0000256" key="2">
    <source>
        <dbReference type="ARBA" id="ARBA00012438"/>
    </source>
</evidence>
<protein>
    <recommendedName>
        <fullName evidence="2">histidine kinase</fullName>
        <ecNumber evidence="2">2.7.13.3</ecNumber>
    </recommendedName>
</protein>
<dbReference type="EMBL" id="CP039375">
    <property type="protein sequence ID" value="QCD64878.1"/>
    <property type="molecule type" value="Genomic_DNA"/>
</dbReference>
<dbReference type="SUPFAM" id="SSF55781">
    <property type="entry name" value="GAF domain-like"/>
    <property type="match status" value="1"/>
</dbReference>